<dbReference type="STRING" id="856793.MICA_1831"/>
<keyword evidence="2" id="KW-0378">Hydrolase</keyword>
<feature type="domain" description="Cell wall hydrolase SleB" evidence="1">
    <location>
        <begin position="42"/>
        <end position="158"/>
    </location>
</feature>
<dbReference type="Pfam" id="PF07486">
    <property type="entry name" value="Hydrolase_2"/>
    <property type="match status" value="1"/>
</dbReference>
<protein>
    <submittedName>
        <fullName evidence="2">Cell Wall Hydrolase family protein</fullName>
    </submittedName>
</protein>
<dbReference type="Proteomes" id="UP000009286">
    <property type="component" value="Chromosome"/>
</dbReference>
<evidence type="ECO:0000259" key="1">
    <source>
        <dbReference type="Pfam" id="PF07486"/>
    </source>
</evidence>
<sequence length="161" mass="17572">MVRFLKPQDSKTPKTTKTILGSIDEDAAVDILARTVWGEARGEGSAGMQAVAAVIVNRVKVADAHGGKFWWGNSIIGVCQKPYQFSCWNDNDPNRAKLMGVSEADIHFATAVRIARRAVAGVLDDPTFGATHYHAAGITPPWTRGEKPLTVIGRHIFYRVN</sequence>
<dbReference type="eggNOG" id="COG3773">
    <property type="taxonomic scope" value="Bacteria"/>
</dbReference>
<name>G2KSZ7_MICAA</name>
<dbReference type="GO" id="GO:0016787">
    <property type="term" value="F:hydrolase activity"/>
    <property type="evidence" value="ECO:0007669"/>
    <property type="project" value="UniProtKB-KW"/>
</dbReference>
<dbReference type="KEGG" id="mai:MICA_1831"/>
<dbReference type="EMBL" id="CP002382">
    <property type="protein sequence ID" value="AEP10142.1"/>
    <property type="molecule type" value="Genomic_DNA"/>
</dbReference>
<dbReference type="OrthoDB" id="9785345at2"/>
<accession>G2KSZ7</accession>
<dbReference type="Gene3D" id="1.10.10.2520">
    <property type="entry name" value="Cell wall hydrolase SleB, domain 1"/>
    <property type="match status" value="1"/>
</dbReference>
<reference evidence="2 3" key="1">
    <citation type="journal article" date="2011" name="BMC Genomics">
        <title>Genomic insights into an obligate epibiotic bacterial predator: Micavibrio aeruginosavorus ARL-13.</title>
        <authorList>
            <person name="Wang Z."/>
            <person name="Kadouri D."/>
            <person name="Wu M."/>
        </authorList>
    </citation>
    <scope>NUCLEOTIDE SEQUENCE [LARGE SCALE GENOMIC DNA]</scope>
    <source>
        <strain evidence="2 3">ARL-13</strain>
    </source>
</reference>
<dbReference type="InterPro" id="IPR011105">
    <property type="entry name" value="Cell_wall_hydrolase_SleB"/>
</dbReference>
<dbReference type="RefSeq" id="WP_014103365.1">
    <property type="nucleotide sequence ID" value="NC_016026.1"/>
</dbReference>
<dbReference type="HOGENOM" id="CLU_086663_2_2_5"/>
<dbReference type="InterPro" id="IPR042047">
    <property type="entry name" value="SleB_dom1"/>
</dbReference>
<evidence type="ECO:0000313" key="2">
    <source>
        <dbReference type="EMBL" id="AEP10142.1"/>
    </source>
</evidence>
<dbReference type="AlphaFoldDB" id="G2KSZ7"/>
<gene>
    <name evidence="2" type="ordered locus">MICA_1831</name>
</gene>
<organism evidence="2 3">
    <name type="scientific">Micavibrio aeruginosavorus (strain ARL-13)</name>
    <dbReference type="NCBI Taxonomy" id="856793"/>
    <lineage>
        <taxon>Bacteria</taxon>
        <taxon>Pseudomonadati</taxon>
        <taxon>Bdellovibrionota</taxon>
        <taxon>Bdellovibrionia</taxon>
        <taxon>Bdellovibrionales</taxon>
        <taxon>Pseudobdellovibrionaceae</taxon>
        <taxon>Micavibrio</taxon>
    </lineage>
</organism>
<keyword evidence="3" id="KW-1185">Reference proteome</keyword>
<evidence type="ECO:0000313" key="3">
    <source>
        <dbReference type="Proteomes" id="UP000009286"/>
    </source>
</evidence>
<proteinExistence type="predicted"/>